<dbReference type="CDD" id="cd12398">
    <property type="entry name" value="RRM_CSTF2_RNA15_like"/>
    <property type="match status" value="1"/>
</dbReference>
<dbReference type="SUPFAM" id="SSF54928">
    <property type="entry name" value="RNA-binding domain, RBD"/>
    <property type="match status" value="1"/>
</dbReference>
<comment type="caution">
    <text evidence="6">The sequence shown here is derived from an EMBL/GenBank/DDBJ whole genome shotgun (WGS) entry which is preliminary data.</text>
</comment>
<dbReference type="PANTHER" id="PTHR45735">
    <property type="entry name" value="CLEAVAGE STIMULATION FACTOR SUBUNIT 2"/>
    <property type="match status" value="1"/>
</dbReference>
<dbReference type="Gene3D" id="1.25.40.630">
    <property type="match status" value="1"/>
</dbReference>
<dbReference type="GO" id="GO:0005847">
    <property type="term" value="C:mRNA cleavage and polyadenylation specificity factor complex"/>
    <property type="evidence" value="ECO:0007669"/>
    <property type="project" value="TreeGrafter"/>
</dbReference>
<sequence>MASSQHRCVFVGNIPYDATEEQLIEICKEVGPVVSFRLVIDRETGKPKGYGFCEYKDEETALSARRNLQGYEINGRQLRVDFAENDKGADRNREQGRGGPGLSSGVDSQKQIGGPASHGESVQHQPIGLHIAITAAAVMAGALGGVQAGMQSNQIGLQGQSALANDPLTLHLAKMSRSQLNEIMSELKGMATQNKELARQLLLARPQLPKALFQAQIMLGMVTPQVLQMPNIKQASGQSSQPPLHDGRPGQLPGVQILPGLPPLAQNKAPSGLMPKLQESQVSSIPQDSLVRNQFSASPQPPLQSQVQLPQHANHHALHQAMLSGQPVVSTLPLIKSQSSSGSIRPQIQLASTSSSNQQIPPLPKYPGQVGAANFGHNSQMVHTNATMKTSLVPRPVISDAGYQPGPSISSGISHNKDAGRPAQVADNTTWSGKINTNSNLPLGLGKKTRMVSDPSESINRPAKMIKLDDGRNSSFSGASLNVSNINGAAMSQVSGTGSLPEEVHLEEQISQPQLPSEVESVLLQQVLSLTPEQLSSLPPEQQQEVIQLQKMLRGEQIQPS</sequence>
<feature type="domain" description="RRM" evidence="5">
    <location>
        <begin position="7"/>
        <end position="85"/>
    </location>
</feature>
<dbReference type="Pfam" id="PF14304">
    <property type="entry name" value="CSTF_C"/>
    <property type="match status" value="1"/>
</dbReference>
<feature type="region of interest" description="Disordered" evidence="4">
    <location>
        <begin position="233"/>
        <end position="271"/>
    </location>
</feature>
<accession>A0A8K0H432</accession>
<proteinExistence type="predicted"/>
<dbReference type="GO" id="GO:0003729">
    <property type="term" value="F:mRNA binding"/>
    <property type="evidence" value="ECO:0007669"/>
    <property type="project" value="TreeGrafter"/>
</dbReference>
<keyword evidence="7" id="KW-1185">Reference proteome</keyword>
<dbReference type="SMART" id="SM00360">
    <property type="entry name" value="RRM"/>
    <property type="match status" value="1"/>
</dbReference>
<evidence type="ECO:0000259" key="5">
    <source>
        <dbReference type="PROSITE" id="PS50102"/>
    </source>
</evidence>
<organism evidence="6 7">
    <name type="scientific">Rhamnella rubrinervis</name>
    <dbReference type="NCBI Taxonomy" id="2594499"/>
    <lineage>
        <taxon>Eukaryota</taxon>
        <taxon>Viridiplantae</taxon>
        <taxon>Streptophyta</taxon>
        <taxon>Embryophyta</taxon>
        <taxon>Tracheophyta</taxon>
        <taxon>Spermatophyta</taxon>
        <taxon>Magnoliopsida</taxon>
        <taxon>eudicotyledons</taxon>
        <taxon>Gunneridae</taxon>
        <taxon>Pentapetalae</taxon>
        <taxon>rosids</taxon>
        <taxon>fabids</taxon>
        <taxon>Rosales</taxon>
        <taxon>Rhamnaceae</taxon>
        <taxon>rhamnoid group</taxon>
        <taxon>Rhamneae</taxon>
        <taxon>Rhamnella</taxon>
    </lineage>
</organism>
<dbReference type="AlphaFoldDB" id="A0A8K0H432"/>
<name>A0A8K0H432_9ROSA</name>
<dbReference type="GO" id="GO:0031124">
    <property type="term" value="P:mRNA 3'-end processing"/>
    <property type="evidence" value="ECO:0007669"/>
    <property type="project" value="InterPro"/>
</dbReference>
<evidence type="ECO:0000313" key="7">
    <source>
        <dbReference type="Proteomes" id="UP000796880"/>
    </source>
</evidence>
<evidence type="ECO:0000313" key="6">
    <source>
        <dbReference type="EMBL" id="KAF3445346.1"/>
    </source>
</evidence>
<keyword evidence="2" id="KW-0539">Nucleus</keyword>
<dbReference type="OrthoDB" id="272703at2759"/>
<dbReference type="InterPro" id="IPR038192">
    <property type="entry name" value="CSTF_C_sf"/>
</dbReference>
<dbReference type="Pfam" id="PF14327">
    <property type="entry name" value="CSTF2_hinge"/>
    <property type="match status" value="1"/>
</dbReference>
<dbReference type="InterPro" id="IPR012677">
    <property type="entry name" value="Nucleotide-bd_a/b_plait_sf"/>
</dbReference>
<feature type="region of interest" description="Disordered" evidence="4">
    <location>
        <begin position="82"/>
        <end position="123"/>
    </location>
</feature>
<evidence type="ECO:0000256" key="2">
    <source>
        <dbReference type="ARBA" id="ARBA00023242"/>
    </source>
</evidence>
<dbReference type="InterPro" id="IPR035979">
    <property type="entry name" value="RBD_domain_sf"/>
</dbReference>
<dbReference type="InterPro" id="IPR000504">
    <property type="entry name" value="RRM_dom"/>
</dbReference>
<feature type="compositionally biased region" description="Basic and acidic residues" evidence="4">
    <location>
        <begin position="82"/>
        <end position="96"/>
    </location>
</feature>
<dbReference type="PANTHER" id="PTHR45735:SF2">
    <property type="entry name" value="CLEAVAGE STIMULATION FACTOR SUBUNIT 2"/>
    <property type="match status" value="1"/>
</dbReference>
<dbReference type="Gene3D" id="1.10.20.70">
    <property type="entry name" value="Transcription termination and cleavage factor, C-terminal domain"/>
    <property type="match status" value="1"/>
</dbReference>
<keyword evidence="3" id="KW-0694">RNA-binding</keyword>
<dbReference type="PROSITE" id="PS50102">
    <property type="entry name" value="RRM"/>
    <property type="match status" value="1"/>
</dbReference>
<dbReference type="InterPro" id="IPR025742">
    <property type="entry name" value="CSTF2_hinge"/>
</dbReference>
<evidence type="ECO:0000256" key="3">
    <source>
        <dbReference type="PROSITE-ProRule" id="PRU00176"/>
    </source>
</evidence>
<dbReference type="EMBL" id="VOIH02000005">
    <property type="protein sequence ID" value="KAF3445346.1"/>
    <property type="molecule type" value="Genomic_DNA"/>
</dbReference>
<dbReference type="Pfam" id="PF00076">
    <property type="entry name" value="RRM_1"/>
    <property type="match status" value="1"/>
</dbReference>
<reference evidence="6" key="1">
    <citation type="submission" date="2020-03" db="EMBL/GenBank/DDBJ databases">
        <title>A high-quality chromosome-level genome assembly of a woody plant with both climbing and erect habits, Rhamnella rubrinervis.</title>
        <authorList>
            <person name="Lu Z."/>
            <person name="Yang Y."/>
            <person name="Zhu X."/>
            <person name="Sun Y."/>
        </authorList>
    </citation>
    <scope>NUCLEOTIDE SEQUENCE</scope>
    <source>
        <strain evidence="6">BYM</strain>
        <tissue evidence="6">Leaf</tissue>
    </source>
</reference>
<dbReference type="Proteomes" id="UP000796880">
    <property type="component" value="Unassembled WGS sequence"/>
</dbReference>
<evidence type="ECO:0000256" key="1">
    <source>
        <dbReference type="ARBA" id="ARBA00004123"/>
    </source>
</evidence>
<dbReference type="Gene3D" id="3.30.70.330">
    <property type="match status" value="1"/>
</dbReference>
<dbReference type="InterPro" id="IPR026896">
    <property type="entry name" value="CSTF_C"/>
</dbReference>
<evidence type="ECO:0000256" key="4">
    <source>
        <dbReference type="SAM" id="MobiDB-lite"/>
    </source>
</evidence>
<dbReference type="FunFam" id="1.25.40.630:FF:000002">
    <property type="entry name" value="Cleavage stimulating factor 64"/>
    <property type="match status" value="1"/>
</dbReference>
<comment type="subcellular location">
    <subcellularLocation>
        <location evidence="1">Nucleus</location>
    </subcellularLocation>
</comment>
<dbReference type="FunFam" id="3.30.70.330:FF:000378">
    <property type="entry name" value="Cleavage stimulating factor 64"/>
    <property type="match status" value="1"/>
</dbReference>
<feature type="compositionally biased region" description="Polar residues" evidence="4">
    <location>
        <begin position="233"/>
        <end position="242"/>
    </location>
</feature>
<protein>
    <recommendedName>
        <fullName evidence="5">RRM domain-containing protein</fullName>
    </recommendedName>
</protein>
<dbReference type="FunFam" id="1.10.20.70:FF:000002">
    <property type="entry name" value="Related to Cleavage stimulation factor"/>
    <property type="match status" value="1"/>
</dbReference>
<gene>
    <name evidence="6" type="ORF">FNV43_RR10522</name>
</gene>